<evidence type="ECO:0000256" key="2">
    <source>
        <dbReference type="SAM" id="Phobius"/>
    </source>
</evidence>
<evidence type="ECO:0000256" key="1">
    <source>
        <dbReference type="SAM" id="MobiDB-lite"/>
    </source>
</evidence>
<comment type="caution">
    <text evidence="3">The sequence shown here is derived from an EMBL/GenBank/DDBJ whole genome shotgun (WGS) entry which is preliminary data.</text>
</comment>
<dbReference type="AlphaFoldDB" id="A0A5C5G6W0"/>
<name>A0A5C5G6W0_9BASI</name>
<gene>
    <name evidence="3" type="ORF">DMC30DRAFT_413609</name>
</gene>
<keyword evidence="2" id="KW-1133">Transmembrane helix</keyword>
<feature type="region of interest" description="Disordered" evidence="1">
    <location>
        <begin position="92"/>
        <end position="115"/>
    </location>
</feature>
<keyword evidence="2" id="KW-0812">Transmembrane</keyword>
<protein>
    <submittedName>
        <fullName evidence="3">Uncharacterized protein</fullName>
    </submittedName>
</protein>
<accession>A0A5C5G6W0</accession>
<dbReference type="Proteomes" id="UP000311382">
    <property type="component" value="Unassembled WGS sequence"/>
</dbReference>
<reference evidence="3 4" key="1">
    <citation type="submission" date="2019-03" db="EMBL/GenBank/DDBJ databases">
        <title>Rhodosporidium diobovatum UCD-FST 08-225 genome sequencing, assembly, and annotation.</title>
        <authorList>
            <person name="Fakankun I.U."/>
            <person name="Fristensky B."/>
            <person name="Levin D.B."/>
        </authorList>
    </citation>
    <scope>NUCLEOTIDE SEQUENCE [LARGE SCALE GENOMIC DNA]</scope>
    <source>
        <strain evidence="3 4">UCD-FST 08-225</strain>
    </source>
</reference>
<evidence type="ECO:0000313" key="3">
    <source>
        <dbReference type="EMBL" id="TNY24132.1"/>
    </source>
</evidence>
<proteinExistence type="predicted"/>
<dbReference type="EMBL" id="SOZI01000005">
    <property type="protein sequence ID" value="TNY24132.1"/>
    <property type="molecule type" value="Genomic_DNA"/>
</dbReference>
<keyword evidence="2" id="KW-0472">Membrane</keyword>
<keyword evidence="4" id="KW-1185">Reference proteome</keyword>
<dbReference type="OrthoDB" id="2525294at2759"/>
<feature type="transmembrane region" description="Helical" evidence="2">
    <location>
        <begin position="12"/>
        <end position="29"/>
    </location>
</feature>
<evidence type="ECO:0000313" key="4">
    <source>
        <dbReference type="Proteomes" id="UP000311382"/>
    </source>
</evidence>
<organism evidence="3 4">
    <name type="scientific">Rhodotorula diobovata</name>
    <dbReference type="NCBI Taxonomy" id="5288"/>
    <lineage>
        <taxon>Eukaryota</taxon>
        <taxon>Fungi</taxon>
        <taxon>Dikarya</taxon>
        <taxon>Basidiomycota</taxon>
        <taxon>Pucciniomycotina</taxon>
        <taxon>Microbotryomycetes</taxon>
        <taxon>Sporidiobolales</taxon>
        <taxon>Sporidiobolaceae</taxon>
        <taxon>Rhodotorula</taxon>
    </lineage>
</organism>
<sequence length="115" mass="12718">MLETVRSRRIYGAGITLVLPLCAAVGYYLRTSHDDHVTHSTQALLSNDTDKLTPAQEVALWKEHAAVQERVHMLRRDQLQLDLEATELRDKLARARDRSTAGTGTGIGPGKDKAV</sequence>